<dbReference type="InterPro" id="IPR036291">
    <property type="entry name" value="NAD(P)-bd_dom_sf"/>
</dbReference>
<evidence type="ECO:0000259" key="1">
    <source>
        <dbReference type="Pfam" id="PF13460"/>
    </source>
</evidence>
<dbReference type="SUPFAM" id="SSF51735">
    <property type="entry name" value="NAD(P)-binding Rossmann-fold domains"/>
    <property type="match status" value="1"/>
</dbReference>
<dbReference type="Proteomes" id="UP000468735">
    <property type="component" value="Unassembled WGS sequence"/>
</dbReference>
<dbReference type="AlphaFoldDB" id="A0A6H9Z5L8"/>
<dbReference type="Gene3D" id="3.90.25.10">
    <property type="entry name" value="UDP-galactose 4-epimerase, domain 1"/>
    <property type="match status" value="1"/>
</dbReference>
<dbReference type="InterPro" id="IPR051604">
    <property type="entry name" value="Ergot_Alk_Oxidoreductase"/>
</dbReference>
<dbReference type="Gene3D" id="3.40.50.720">
    <property type="entry name" value="NAD(P)-binding Rossmann-like Domain"/>
    <property type="match status" value="1"/>
</dbReference>
<name>A0A6H9Z5L8_9ACTN</name>
<organism evidence="2 3">
    <name type="scientific">Actinomadura rudentiformis</name>
    <dbReference type="NCBI Taxonomy" id="359158"/>
    <lineage>
        <taxon>Bacteria</taxon>
        <taxon>Bacillati</taxon>
        <taxon>Actinomycetota</taxon>
        <taxon>Actinomycetes</taxon>
        <taxon>Streptosporangiales</taxon>
        <taxon>Thermomonosporaceae</taxon>
        <taxon>Actinomadura</taxon>
    </lineage>
</organism>
<protein>
    <submittedName>
        <fullName evidence="2">NAD(P)H-binding protein</fullName>
    </submittedName>
</protein>
<dbReference type="OrthoDB" id="4457504at2"/>
<sequence>MILVTGATGKVGRQVVVQLREAGVEVRALVRDPQAAALPAGVELARGDLTDATSVQRAVEGVDAVFLVWPLVTADGAYDVVAAAGKHARRIVYLSAFGVPDDDSVEPEPGILGFHTVIERAIRGSGLEWTLLRAGGMAGNTLGWAEQVRGGDVVRGAHARATRSLIHEADIAAIAVRALTTDELVGAAPHLTGPQALTQAEQVHTIGDVLGRGIEFEELGEAEAVAAYEAEGLPPEFARGIVAAHGAMVTEPETVSPAVEQITGRPGRTYREWVADHVADFS</sequence>
<feature type="domain" description="NAD(P)-binding" evidence="1">
    <location>
        <begin position="6"/>
        <end position="181"/>
    </location>
</feature>
<accession>A0A6H9Z5L8</accession>
<dbReference type="InterPro" id="IPR016040">
    <property type="entry name" value="NAD(P)-bd_dom"/>
</dbReference>
<keyword evidence="3" id="KW-1185">Reference proteome</keyword>
<gene>
    <name evidence="2" type="ORF">F8566_10090</name>
</gene>
<proteinExistence type="predicted"/>
<comment type="caution">
    <text evidence="2">The sequence shown here is derived from an EMBL/GenBank/DDBJ whole genome shotgun (WGS) entry which is preliminary data.</text>
</comment>
<dbReference type="PANTHER" id="PTHR43162:SF1">
    <property type="entry name" value="PRESTALK A DIFFERENTIATION PROTEIN A"/>
    <property type="match status" value="1"/>
</dbReference>
<dbReference type="RefSeq" id="WP_151559782.1">
    <property type="nucleotide sequence ID" value="NZ_WBMT01000004.1"/>
</dbReference>
<evidence type="ECO:0000313" key="2">
    <source>
        <dbReference type="EMBL" id="KAB2350140.1"/>
    </source>
</evidence>
<evidence type="ECO:0000313" key="3">
    <source>
        <dbReference type="Proteomes" id="UP000468735"/>
    </source>
</evidence>
<dbReference type="Pfam" id="PF13460">
    <property type="entry name" value="NAD_binding_10"/>
    <property type="match status" value="1"/>
</dbReference>
<dbReference type="PANTHER" id="PTHR43162">
    <property type="match status" value="1"/>
</dbReference>
<dbReference type="EMBL" id="WBMT01000004">
    <property type="protein sequence ID" value="KAB2350140.1"/>
    <property type="molecule type" value="Genomic_DNA"/>
</dbReference>
<reference evidence="2 3" key="1">
    <citation type="submission" date="2019-09" db="EMBL/GenBank/DDBJ databases">
        <title>Actinomadura physcomitrii sp. nov., a novel actinomycete isolated from moss [Physcomitrium sphaericum (Ludw) Fuernr].</title>
        <authorList>
            <person name="Zhuang X."/>
            <person name="Liu C."/>
        </authorList>
    </citation>
    <scope>NUCLEOTIDE SEQUENCE [LARGE SCALE GENOMIC DNA]</scope>
    <source>
        <strain evidence="2 3">HMC1</strain>
    </source>
</reference>